<dbReference type="SUPFAM" id="SSF48452">
    <property type="entry name" value="TPR-like"/>
    <property type="match status" value="2"/>
</dbReference>
<dbReference type="Pfam" id="PF13414">
    <property type="entry name" value="TPR_11"/>
    <property type="match status" value="1"/>
</dbReference>
<dbReference type="Gene3D" id="1.25.40.10">
    <property type="entry name" value="Tetratricopeptide repeat domain"/>
    <property type="match status" value="3"/>
</dbReference>
<dbReference type="PANTHER" id="PTHR44943">
    <property type="entry name" value="CELLULOSE SYNTHASE OPERON PROTEIN C"/>
    <property type="match status" value="1"/>
</dbReference>
<organism evidence="3">
    <name type="scientific">hydrothermal vent metagenome</name>
    <dbReference type="NCBI Taxonomy" id="652676"/>
    <lineage>
        <taxon>unclassified sequences</taxon>
        <taxon>metagenomes</taxon>
        <taxon>ecological metagenomes</taxon>
    </lineage>
</organism>
<keyword evidence="1" id="KW-0677">Repeat</keyword>
<dbReference type="InterPro" id="IPR011990">
    <property type="entry name" value="TPR-like_helical_dom_sf"/>
</dbReference>
<dbReference type="PROSITE" id="PS50005">
    <property type="entry name" value="TPR"/>
    <property type="match status" value="5"/>
</dbReference>
<sequence>MKYLILLIFSLYCCSSNEKQTENETRVNPKANRYLLQGIDLLKQHNFTQALAFADSADKYATQKADVHFFKGRVYSELGRFAEAEQAYKNTLEDMPGYKGVWNNLGNNAYRQQNFSLAIDFYKKEITLGRATIPLRALGRAFVELGQTDSARTYFEKAIELDDKYTAAYFNLAQLEEDEGNLKKALKHSSRAYGIEPENLEYRYVYSTLLVQLNRGSEAIYNLKEIVRQWPWHHGAHYNLGRALIEAGQQVDGKKYLEQAEQVRAAQAKIDHLENTVRALPDDPYSYAALAFALRKAGRYNDAMHSYKVALYLDQDNFDIWNNVANLYLLQGDTVTALATYNYIVTRNPALTDVWLNMGVVYALSNQKEKARNAWERILAAEPNNASAQKFIRKLNNN</sequence>
<dbReference type="AlphaFoldDB" id="A0A160VE81"/>
<dbReference type="Pfam" id="PF13174">
    <property type="entry name" value="TPR_6"/>
    <property type="match status" value="1"/>
</dbReference>
<keyword evidence="2" id="KW-0802">TPR repeat</keyword>
<evidence type="ECO:0000313" key="3">
    <source>
        <dbReference type="EMBL" id="CUV08840.1"/>
    </source>
</evidence>
<dbReference type="PANTHER" id="PTHR44943:SF8">
    <property type="entry name" value="TPR REPEAT-CONTAINING PROTEIN MJ0263"/>
    <property type="match status" value="1"/>
</dbReference>
<dbReference type="Pfam" id="PF13432">
    <property type="entry name" value="TPR_16"/>
    <property type="match status" value="2"/>
</dbReference>
<proteinExistence type="predicted"/>
<name>A0A160VE81_9ZZZZ</name>
<gene>
    <name evidence="3" type="ORF">MGWOODY_Mmi1912</name>
</gene>
<evidence type="ECO:0000256" key="1">
    <source>
        <dbReference type="ARBA" id="ARBA00022737"/>
    </source>
</evidence>
<dbReference type="InterPro" id="IPR019734">
    <property type="entry name" value="TPR_rpt"/>
</dbReference>
<accession>A0A160VE81</accession>
<dbReference type="SMART" id="SM00028">
    <property type="entry name" value="TPR"/>
    <property type="match status" value="7"/>
</dbReference>
<protein>
    <submittedName>
        <fullName evidence="3">TPR-domain containing protein</fullName>
    </submittedName>
</protein>
<reference evidence="3" key="1">
    <citation type="submission" date="2015-10" db="EMBL/GenBank/DDBJ databases">
        <authorList>
            <person name="Gilbert D.G."/>
        </authorList>
    </citation>
    <scope>NUCLEOTIDE SEQUENCE</scope>
</reference>
<dbReference type="EMBL" id="FAXC01000133">
    <property type="protein sequence ID" value="CUV08840.1"/>
    <property type="molecule type" value="Genomic_DNA"/>
</dbReference>
<evidence type="ECO:0000256" key="2">
    <source>
        <dbReference type="ARBA" id="ARBA00022803"/>
    </source>
</evidence>
<dbReference type="InterPro" id="IPR051685">
    <property type="entry name" value="Ycf3/AcsC/BcsC/TPR_MFPF"/>
</dbReference>